<reference evidence="3 4" key="1">
    <citation type="submission" date="2018-04" db="EMBL/GenBank/DDBJ databases">
        <title>Genomic Encyclopedia of Type Strains, Phase IV (KMG-IV): sequencing the most valuable type-strain genomes for metagenomic binning, comparative biology and taxonomic classification.</title>
        <authorList>
            <person name="Goeker M."/>
        </authorList>
    </citation>
    <scope>NUCLEOTIDE SEQUENCE [LARGE SCALE GENOMIC DNA]</scope>
    <source>
        <strain evidence="3 4">DSM 45771</strain>
    </source>
</reference>
<comment type="caution">
    <text evidence="3">The sequence shown here is derived from an EMBL/GenBank/DDBJ whole genome shotgun (WGS) entry which is preliminary data.</text>
</comment>
<keyword evidence="4" id="KW-1185">Reference proteome</keyword>
<gene>
    <name evidence="3" type="ORF">C8D89_107201</name>
</gene>
<dbReference type="Pfam" id="PF19952">
    <property type="entry name" value="DUF6414"/>
    <property type="match status" value="1"/>
</dbReference>
<evidence type="ECO:0000313" key="4">
    <source>
        <dbReference type="Proteomes" id="UP000245639"/>
    </source>
</evidence>
<evidence type="ECO:0000256" key="1">
    <source>
        <dbReference type="SAM" id="Coils"/>
    </source>
</evidence>
<accession>A0A2U1FA36</accession>
<sequence length="305" mass="33642">MFPRLGVNDVLRPNCQTSPGTGQPRQVLSAPFGKSEDCWHTDLMSRFRSFLYIDHAAVESLLSGVEGGTYESEDQRDTSGTGWDAHGNVNAGPVGVSGGGGSTGEHERMRSMRQNAEARFTRLAREIEADEDEQVVEANRSSTNPWTEADEGTFVKFTGDLSVSDIVIALANSQEYSKIGEAFQRAGVFDVTQEQREMLEGLASINEAIGHNLPVVMETHPDHPKTVLNLDPEMSRQRIDRYRGRATVVGRVSEKVPARTRHALVEIPGSRQMNRKERRSKGTNAAQDYEIEGPALILSVLAVYQ</sequence>
<feature type="compositionally biased region" description="Polar residues" evidence="2">
    <location>
        <begin position="14"/>
        <end position="26"/>
    </location>
</feature>
<feature type="coiled-coil region" evidence="1">
    <location>
        <begin position="106"/>
        <end position="133"/>
    </location>
</feature>
<evidence type="ECO:0000256" key="2">
    <source>
        <dbReference type="SAM" id="MobiDB-lite"/>
    </source>
</evidence>
<evidence type="ECO:0000313" key="3">
    <source>
        <dbReference type="EMBL" id="PVZ09038.1"/>
    </source>
</evidence>
<feature type="region of interest" description="Disordered" evidence="2">
    <location>
        <begin position="68"/>
        <end position="106"/>
    </location>
</feature>
<organism evidence="3 4">
    <name type="scientific">Actinomycetospora cinnamomea</name>
    <dbReference type="NCBI Taxonomy" id="663609"/>
    <lineage>
        <taxon>Bacteria</taxon>
        <taxon>Bacillati</taxon>
        <taxon>Actinomycetota</taxon>
        <taxon>Actinomycetes</taxon>
        <taxon>Pseudonocardiales</taxon>
        <taxon>Pseudonocardiaceae</taxon>
        <taxon>Actinomycetospora</taxon>
    </lineage>
</organism>
<keyword evidence="1" id="KW-0175">Coiled coil</keyword>
<dbReference type="AlphaFoldDB" id="A0A2U1FA36"/>
<name>A0A2U1FA36_9PSEU</name>
<protein>
    <submittedName>
        <fullName evidence="3">Uncharacterized protein</fullName>
    </submittedName>
</protein>
<dbReference type="EMBL" id="QEKW01000007">
    <property type="protein sequence ID" value="PVZ09038.1"/>
    <property type="molecule type" value="Genomic_DNA"/>
</dbReference>
<feature type="region of interest" description="Disordered" evidence="2">
    <location>
        <begin position="1"/>
        <end position="29"/>
    </location>
</feature>
<proteinExistence type="predicted"/>
<dbReference type="Proteomes" id="UP000245639">
    <property type="component" value="Unassembled WGS sequence"/>
</dbReference>
<dbReference type="InterPro" id="IPR045633">
    <property type="entry name" value="DUF6414"/>
</dbReference>